<proteinExistence type="inferred from homology"/>
<keyword evidence="11" id="KW-1185">Reference proteome</keyword>
<dbReference type="SMART" id="SM00645">
    <property type="entry name" value="Pept_C1"/>
    <property type="match status" value="1"/>
</dbReference>
<dbReference type="Gene3D" id="3.90.70.10">
    <property type="entry name" value="Cysteine proteinases"/>
    <property type="match status" value="1"/>
</dbReference>
<evidence type="ECO:0000256" key="6">
    <source>
        <dbReference type="ARBA" id="ARBA00023157"/>
    </source>
</evidence>
<comment type="caution">
    <text evidence="10">The sequence shown here is derived from an EMBL/GenBank/DDBJ whole genome shotgun (WGS) entry which is preliminary data.</text>
</comment>
<evidence type="ECO:0000256" key="7">
    <source>
        <dbReference type="SAM" id="SignalP"/>
    </source>
</evidence>
<dbReference type="Pfam" id="PF08246">
    <property type="entry name" value="Inhibitor_I29"/>
    <property type="match status" value="1"/>
</dbReference>
<evidence type="ECO:0000256" key="5">
    <source>
        <dbReference type="ARBA" id="ARBA00022807"/>
    </source>
</evidence>
<dbReference type="CDD" id="cd02248">
    <property type="entry name" value="Peptidase_C1A"/>
    <property type="match status" value="1"/>
</dbReference>
<protein>
    <submittedName>
        <fullName evidence="10">Uncharacterized protein</fullName>
    </submittedName>
</protein>
<gene>
    <name evidence="10" type="ORF">Ddye_007148</name>
</gene>
<name>A0AAD9XJF1_9ROSI</name>
<accession>A0AAD9XJF1</accession>
<dbReference type="Pfam" id="PF00112">
    <property type="entry name" value="Peptidase_C1"/>
    <property type="match status" value="1"/>
</dbReference>
<dbReference type="InterPro" id="IPR038765">
    <property type="entry name" value="Papain-like_cys_pep_sf"/>
</dbReference>
<dbReference type="GO" id="GO:0006508">
    <property type="term" value="P:proteolysis"/>
    <property type="evidence" value="ECO:0007669"/>
    <property type="project" value="UniProtKB-KW"/>
</dbReference>
<feature type="domain" description="Cathepsin propeptide inhibitor" evidence="9">
    <location>
        <begin position="32"/>
        <end position="89"/>
    </location>
</feature>
<dbReference type="SUPFAM" id="SSF57277">
    <property type="entry name" value="Granulin repeat"/>
    <property type="match status" value="1"/>
</dbReference>
<evidence type="ECO:0000259" key="8">
    <source>
        <dbReference type="SMART" id="SM00645"/>
    </source>
</evidence>
<dbReference type="InterPro" id="IPR013128">
    <property type="entry name" value="Peptidase_C1A"/>
</dbReference>
<feature type="chain" id="PRO_5042174288" evidence="7">
    <location>
        <begin position="27"/>
        <end position="429"/>
    </location>
</feature>
<evidence type="ECO:0000256" key="4">
    <source>
        <dbReference type="ARBA" id="ARBA00022801"/>
    </source>
</evidence>
<keyword evidence="2" id="KW-0645">Protease</keyword>
<dbReference type="SUPFAM" id="SSF54001">
    <property type="entry name" value="Cysteine proteinases"/>
    <property type="match status" value="1"/>
</dbReference>
<dbReference type="PROSITE" id="PS00639">
    <property type="entry name" value="THIOL_PROTEASE_HIS"/>
    <property type="match status" value="1"/>
</dbReference>
<dbReference type="Proteomes" id="UP001280121">
    <property type="component" value="Unassembled WGS sequence"/>
</dbReference>
<dbReference type="SMART" id="SM00848">
    <property type="entry name" value="Inhibitor_I29"/>
    <property type="match status" value="1"/>
</dbReference>
<dbReference type="InterPro" id="IPR039417">
    <property type="entry name" value="Peptidase_C1A_papain-like"/>
</dbReference>
<evidence type="ECO:0000256" key="1">
    <source>
        <dbReference type="ARBA" id="ARBA00008455"/>
    </source>
</evidence>
<dbReference type="FunFam" id="3.90.70.10:FF:000067">
    <property type="entry name" value="Senescence-specific cysteine protease"/>
    <property type="match status" value="1"/>
</dbReference>
<keyword evidence="5" id="KW-0788">Thiol protease</keyword>
<reference evidence="10" key="1">
    <citation type="journal article" date="2023" name="Plant J.">
        <title>Genome sequences and population genomics provide insights into the demographic history, inbreeding, and mutation load of two 'living fossil' tree species of Dipteronia.</title>
        <authorList>
            <person name="Feng Y."/>
            <person name="Comes H.P."/>
            <person name="Chen J."/>
            <person name="Zhu S."/>
            <person name="Lu R."/>
            <person name="Zhang X."/>
            <person name="Li P."/>
            <person name="Qiu J."/>
            <person name="Olsen K.M."/>
            <person name="Qiu Y."/>
        </authorList>
    </citation>
    <scope>NUCLEOTIDE SEQUENCE</scope>
    <source>
        <strain evidence="10">KIB01</strain>
    </source>
</reference>
<sequence length="429" mass="47974">MNAIGFLPLLLLLLTLVLLPLHSCSSSVTQLFEAWCNKHGKTYTSDEEKQRRLEIFEDNYAFVKKHNELGHSSYSLSLNAFADLTHHEFKASHLSLVAAPTTSARRNVGDPGEVLRDIPTSKDWRKEGAVTDVKDQGQCGAYWAFAAVGAMEGINKIVTGTLFSLSAQELIECDISHNNGCEGGFMDNAYQFVIDNHGINTEDEYPYLERQRDCNKDFMKRRYVTIDGYTDVPANNETLLLQAVAAQPVSAGICASDRDFQFYHWGIFTGPCSKYLGHAVLIVGYGSKYGMDYWIVKNSWGHWGMGGYIFLQRNTGDSQGLCGINMLASYPIKTSPNPPPPPPPGPGICYLLNYCSEEEICCCSWGFLGLCFVWTCCPYPAHPSNYLVWNTKTNMYLKHAGNEMTEAYKKRGSFGKFGGWNSFVEDQFL</sequence>
<dbReference type="GO" id="GO:0008234">
    <property type="term" value="F:cysteine-type peptidase activity"/>
    <property type="evidence" value="ECO:0007669"/>
    <property type="project" value="UniProtKB-KW"/>
</dbReference>
<evidence type="ECO:0000256" key="3">
    <source>
        <dbReference type="ARBA" id="ARBA00022729"/>
    </source>
</evidence>
<organism evidence="10 11">
    <name type="scientific">Dipteronia dyeriana</name>
    <dbReference type="NCBI Taxonomy" id="168575"/>
    <lineage>
        <taxon>Eukaryota</taxon>
        <taxon>Viridiplantae</taxon>
        <taxon>Streptophyta</taxon>
        <taxon>Embryophyta</taxon>
        <taxon>Tracheophyta</taxon>
        <taxon>Spermatophyta</taxon>
        <taxon>Magnoliopsida</taxon>
        <taxon>eudicotyledons</taxon>
        <taxon>Gunneridae</taxon>
        <taxon>Pentapetalae</taxon>
        <taxon>rosids</taxon>
        <taxon>malvids</taxon>
        <taxon>Sapindales</taxon>
        <taxon>Sapindaceae</taxon>
        <taxon>Hippocastanoideae</taxon>
        <taxon>Acereae</taxon>
        <taxon>Dipteronia</taxon>
    </lineage>
</organism>
<evidence type="ECO:0000313" key="10">
    <source>
        <dbReference type="EMBL" id="KAK2660615.1"/>
    </source>
</evidence>
<dbReference type="InterPro" id="IPR025660">
    <property type="entry name" value="Pept_his_AS"/>
</dbReference>
<dbReference type="AlphaFoldDB" id="A0AAD9XJF1"/>
<comment type="similarity">
    <text evidence="1">Belongs to the peptidase C1 family.</text>
</comment>
<dbReference type="PRINTS" id="PR00705">
    <property type="entry name" value="PAPAIN"/>
</dbReference>
<dbReference type="PANTHER" id="PTHR12411">
    <property type="entry name" value="CYSTEINE PROTEASE FAMILY C1-RELATED"/>
    <property type="match status" value="1"/>
</dbReference>
<keyword evidence="6" id="KW-1015">Disulfide bond</keyword>
<evidence type="ECO:0000313" key="11">
    <source>
        <dbReference type="Proteomes" id="UP001280121"/>
    </source>
</evidence>
<feature type="signal peptide" evidence="7">
    <location>
        <begin position="1"/>
        <end position="26"/>
    </location>
</feature>
<keyword evidence="3 7" id="KW-0732">Signal</keyword>
<evidence type="ECO:0000259" key="9">
    <source>
        <dbReference type="SMART" id="SM00848"/>
    </source>
</evidence>
<feature type="domain" description="Peptidase C1A papain C-terminal" evidence="8">
    <location>
        <begin position="118"/>
        <end position="332"/>
    </location>
</feature>
<dbReference type="InterPro" id="IPR013201">
    <property type="entry name" value="Prot_inhib_I29"/>
</dbReference>
<dbReference type="EMBL" id="JANJYI010000002">
    <property type="protein sequence ID" value="KAK2660615.1"/>
    <property type="molecule type" value="Genomic_DNA"/>
</dbReference>
<keyword evidence="4" id="KW-0378">Hydrolase</keyword>
<dbReference type="InterPro" id="IPR000668">
    <property type="entry name" value="Peptidase_C1A_C"/>
</dbReference>
<evidence type="ECO:0000256" key="2">
    <source>
        <dbReference type="ARBA" id="ARBA00022670"/>
    </source>
</evidence>